<comment type="subcellular location">
    <subcellularLocation>
        <location evidence="2">Cell membrane</location>
    </subcellularLocation>
    <subcellularLocation>
        <location evidence="1">Membrane</location>
        <topology evidence="1">Single-pass membrane protein</topology>
    </subcellularLocation>
</comment>
<dbReference type="eggNOG" id="COG0768">
    <property type="taxonomic scope" value="Bacteria"/>
</dbReference>
<accession>N4WWN5</accession>
<dbReference type="InterPro" id="IPR050515">
    <property type="entry name" value="Beta-lactam/transpept"/>
</dbReference>
<evidence type="ECO:0000256" key="12">
    <source>
        <dbReference type="ARBA" id="ARBA00023316"/>
    </source>
</evidence>
<dbReference type="PATRIC" id="fig|1308866.3.peg.1154"/>
<evidence type="ECO:0000256" key="8">
    <source>
        <dbReference type="ARBA" id="ARBA00022960"/>
    </source>
</evidence>
<reference evidence="18 19" key="1">
    <citation type="submission" date="2013-03" db="EMBL/GenBank/DDBJ databases">
        <title>Draft genome sequence of Gracibacillus halophilus YIM-C55.5, a moderately halophilic and thermophilic organism from the Xiaochaidamu salt lake.</title>
        <authorList>
            <person name="Sugumar T."/>
            <person name="Polireddy D.R."/>
            <person name="Antony A."/>
            <person name="Madhava Y.R."/>
            <person name="Sivakumar N."/>
        </authorList>
    </citation>
    <scope>NUCLEOTIDE SEQUENCE [LARGE SCALE GENOMIC DNA]</scope>
    <source>
        <strain evidence="18 19">YIM-C55.5</strain>
    </source>
</reference>
<feature type="transmembrane region" description="Helical" evidence="15">
    <location>
        <begin position="20"/>
        <end position="42"/>
    </location>
</feature>
<evidence type="ECO:0000256" key="2">
    <source>
        <dbReference type="ARBA" id="ARBA00004236"/>
    </source>
</evidence>
<evidence type="ECO:0000256" key="4">
    <source>
        <dbReference type="ARBA" id="ARBA00007171"/>
    </source>
</evidence>
<dbReference type="PANTHER" id="PTHR30627:SF2">
    <property type="entry name" value="PEPTIDOGLYCAN D,D-TRANSPEPTIDASE MRDA"/>
    <property type="match status" value="1"/>
</dbReference>
<dbReference type="UniPathway" id="UPA00219"/>
<dbReference type="EC" id="3.4.16.4" evidence="5"/>
<dbReference type="Gene3D" id="3.90.1310.10">
    <property type="entry name" value="Penicillin-binding protein 2a (Domain 2)"/>
    <property type="match status" value="1"/>
</dbReference>
<evidence type="ECO:0000256" key="15">
    <source>
        <dbReference type="SAM" id="Phobius"/>
    </source>
</evidence>
<keyword evidence="9" id="KW-0573">Peptidoglycan synthesis</keyword>
<dbReference type="EMBL" id="APML01000019">
    <property type="protein sequence ID" value="ENH97481.1"/>
    <property type="molecule type" value="Genomic_DNA"/>
</dbReference>
<dbReference type="Pfam" id="PF00905">
    <property type="entry name" value="Transpeptidase"/>
    <property type="match status" value="1"/>
</dbReference>
<dbReference type="InterPro" id="IPR005311">
    <property type="entry name" value="PBP_dimer"/>
</dbReference>
<dbReference type="SUPFAM" id="SSF56601">
    <property type="entry name" value="beta-lactamase/transpeptidase-like"/>
    <property type="match status" value="1"/>
</dbReference>
<feature type="domain" description="Penicillin-binding protein transpeptidase" evidence="16">
    <location>
        <begin position="360"/>
        <end position="681"/>
    </location>
</feature>
<dbReference type="GO" id="GO:0005886">
    <property type="term" value="C:plasma membrane"/>
    <property type="evidence" value="ECO:0007669"/>
    <property type="project" value="UniProtKB-SubCell"/>
</dbReference>
<keyword evidence="19" id="KW-1185">Reference proteome</keyword>
<keyword evidence="6" id="KW-1003">Cell membrane</keyword>
<dbReference type="GO" id="GO:0008658">
    <property type="term" value="F:penicillin binding"/>
    <property type="evidence" value="ECO:0007669"/>
    <property type="project" value="InterPro"/>
</dbReference>
<evidence type="ECO:0000256" key="10">
    <source>
        <dbReference type="ARBA" id="ARBA00022989"/>
    </source>
</evidence>
<proteinExistence type="inferred from homology"/>
<dbReference type="GO" id="GO:0071555">
    <property type="term" value="P:cell wall organization"/>
    <property type="evidence" value="ECO:0007669"/>
    <property type="project" value="UniProtKB-KW"/>
</dbReference>
<evidence type="ECO:0000256" key="5">
    <source>
        <dbReference type="ARBA" id="ARBA00012448"/>
    </source>
</evidence>
<feature type="domain" description="Penicillin-binding protein dimerisation" evidence="17">
    <location>
        <begin position="65"/>
        <end position="310"/>
    </location>
</feature>
<name>N4WWN5_9BACI</name>
<dbReference type="SUPFAM" id="SSF56519">
    <property type="entry name" value="Penicillin binding protein dimerisation domain"/>
    <property type="match status" value="1"/>
</dbReference>
<dbReference type="RefSeq" id="WP_003466498.1">
    <property type="nucleotide sequence ID" value="NZ_APML01000019.1"/>
</dbReference>
<protein>
    <recommendedName>
        <fullName evidence="5">serine-type D-Ala-D-Ala carboxypeptidase</fullName>
        <ecNumber evidence="5">3.4.16.4</ecNumber>
    </recommendedName>
</protein>
<organism evidence="18 19">
    <name type="scientific">Gracilibacillus halophilus YIM-C55.5</name>
    <dbReference type="NCBI Taxonomy" id="1308866"/>
    <lineage>
        <taxon>Bacteria</taxon>
        <taxon>Bacillati</taxon>
        <taxon>Bacillota</taxon>
        <taxon>Bacilli</taxon>
        <taxon>Bacillales</taxon>
        <taxon>Bacillaceae</taxon>
        <taxon>Gracilibacillus</taxon>
    </lineage>
</organism>
<sequence>MKFSAIKKNRQKKKKSQLPLRLNILFVSVFLLFSLLIVQLGVVQILNGEEAQQEVDKTENTPSQKPVPRGEMYDADHNVVVDNDPVRSITYTPPKNGQTGNERLQLARDLAEYITIIKDEEELEEEITERNKKEYWYLLEGNQKIVNNRLTEEEQNLDTGDKYQAELDHITEDDLAEVEWSNEIYNVIAIKKELDAARGLSPHIVVNEGLTEEEYAKVATHLNQLPNIDATTDWKRQRSYENLLNGLIGGITSQEEGIPQEDREYYLANGYARNDRVGTSGLEQSYEDVLRGRKEKVQYVTNSDGDVIRSDVVVEGQRGKDLVLTVDMDLQQKVDEIVEDELRKAIDNPGNNTGFLEDATAVMMNPQTGEILAMSATHYDREEDEFKNQAYRTVYDAHAPGSAIKGATVLTGYDNGVIDIGTRLNEKEINIAGEIKDSYSDLGSSNNDLQALQKSSNVYMMRIAIALNGYNYTYGQPLALNPDAFQIFRNHFNQFGLGTETGIDLPFEATGYVGPSTQYSGLLLDFSIGQYDTYTTLQLAQYVSTIANDGYRLKPRLVSEIREPSNDGLGPIIEKNNPEVLNHVDMEQEYIDRVQEGFRRVFTRGTASGAWAGFPYEVAGKTGTAENPQYKDGKEYMTENLSLVGYTPTENPEMAFAVIVPKNGTSTSRNSINHDIGKRIVEAYYESKEE</sequence>
<evidence type="ECO:0000313" key="18">
    <source>
        <dbReference type="EMBL" id="ENH97481.1"/>
    </source>
</evidence>
<comment type="catalytic activity">
    <reaction evidence="13">
        <text>Preferential cleavage: (Ac)2-L-Lys-D-Ala-|-D-Ala. Also transpeptidation of peptidyl-alanyl moieties that are N-acyl substituents of D-alanine.</text>
        <dbReference type="EC" id="3.4.16.4"/>
    </reaction>
</comment>
<evidence type="ECO:0000313" key="19">
    <source>
        <dbReference type="Proteomes" id="UP000012283"/>
    </source>
</evidence>
<comment type="similarity">
    <text evidence="4">Belongs to the transpeptidase family.</text>
</comment>
<dbReference type="GO" id="GO:0008360">
    <property type="term" value="P:regulation of cell shape"/>
    <property type="evidence" value="ECO:0007669"/>
    <property type="project" value="UniProtKB-KW"/>
</dbReference>
<dbReference type="GO" id="GO:0009252">
    <property type="term" value="P:peptidoglycan biosynthetic process"/>
    <property type="evidence" value="ECO:0007669"/>
    <property type="project" value="UniProtKB-UniPathway"/>
</dbReference>
<keyword evidence="7 15" id="KW-0812">Transmembrane</keyword>
<keyword evidence="10 15" id="KW-1133">Transmembrane helix</keyword>
<dbReference type="STRING" id="1308866.J416_05703"/>
<gene>
    <name evidence="18" type="ORF">J416_05703</name>
</gene>
<keyword evidence="8" id="KW-0133">Cell shape</keyword>
<dbReference type="GO" id="GO:0009002">
    <property type="term" value="F:serine-type D-Ala-D-Ala carboxypeptidase activity"/>
    <property type="evidence" value="ECO:0007669"/>
    <property type="project" value="UniProtKB-EC"/>
</dbReference>
<dbReference type="AlphaFoldDB" id="N4WWN5"/>
<dbReference type="Gene3D" id="1.10.10.1230">
    <property type="entry name" value="Penicillin-binding protein, N-terminal non-catalytic domain, head sub-domain"/>
    <property type="match status" value="1"/>
</dbReference>
<dbReference type="InterPro" id="IPR036138">
    <property type="entry name" value="PBP_dimer_sf"/>
</dbReference>
<evidence type="ECO:0000256" key="1">
    <source>
        <dbReference type="ARBA" id="ARBA00004167"/>
    </source>
</evidence>
<dbReference type="Gene3D" id="3.40.710.10">
    <property type="entry name" value="DD-peptidase/beta-lactamase superfamily"/>
    <property type="match status" value="1"/>
</dbReference>
<keyword evidence="11 15" id="KW-0472">Membrane</keyword>
<evidence type="ECO:0000256" key="9">
    <source>
        <dbReference type="ARBA" id="ARBA00022984"/>
    </source>
</evidence>
<dbReference type="Pfam" id="PF03717">
    <property type="entry name" value="PBP_dimer"/>
    <property type="match status" value="1"/>
</dbReference>
<comment type="pathway">
    <text evidence="3">Cell wall biogenesis; peptidoglycan biosynthesis.</text>
</comment>
<evidence type="ECO:0000256" key="7">
    <source>
        <dbReference type="ARBA" id="ARBA00022692"/>
    </source>
</evidence>
<feature type="region of interest" description="Disordered" evidence="14">
    <location>
        <begin position="51"/>
        <end position="74"/>
    </location>
</feature>
<dbReference type="GO" id="GO:0071972">
    <property type="term" value="F:peptidoglycan L,D-transpeptidase activity"/>
    <property type="evidence" value="ECO:0007669"/>
    <property type="project" value="TreeGrafter"/>
</dbReference>
<dbReference type="InterPro" id="IPR001460">
    <property type="entry name" value="PCN-bd_Tpept"/>
</dbReference>
<evidence type="ECO:0000256" key="14">
    <source>
        <dbReference type="SAM" id="MobiDB-lite"/>
    </source>
</evidence>
<comment type="caution">
    <text evidence="18">The sequence shown here is derived from an EMBL/GenBank/DDBJ whole genome shotgun (WGS) entry which is preliminary data.</text>
</comment>
<keyword evidence="12" id="KW-0961">Cell wall biogenesis/degradation</keyword>
<evidence type="ECO:0000256" key="6">
    <source>
        <dbReference type="ARBA" id="ARBA00022475"/>
    </source>
</evidence>
<evidence type="ECO:0000259" key="16">
    <source>
        <dbReference type="Pfam" id="PF00905"/>
    </source>
</evidence>
<evidence type="ECO:0000256" key="13">
    <source>
        <dbReference type="ARBA" id="ARBA00034000"/>
    </source>
</evidence>
<evidence type="ECO:0000256" key="3">
    <source>
        <dbReference type="ARBA" id="ARBA00004752"/>
    </source>
</evidence>
<evidence type="ECO:0000256" key="11">
    <source>
        <dbReference type="ARBA" id="ARBA00023136"/>
    </source>
</evidence>
<evidence type="ECO:0000259" key="17">
    <source>
        <dbReference type="Pfam" id="PF03717"/>
    </source>
</evidence>
<dbReference type="Proteomes" id="UP000012283">
    <property type="component" value="Unassembled WGS sequence"/>
</dbReference>
<dbReference type="InterPro" id="IPR012338">
    <property type="entry name" value="Beta-lactam/transpept-like"/>
</dbReference>
<dbReference type="PANTHER" id="PTHR30627">
    <property type="entry name" value="PEPTIDOGLYCAN D,D-TRANSPEPTIDASE"/>
    <property type="match status" value="1"/>
</dbReference>